<dbReference type="GeneID" id="91090594"/>
<dbReference type="RefSeq" id="XP_066071834.1">
    <property type="nucleotide sequence ID" value="XM_066215737.1"/>
</dbReference>
<reference evidence="6" key="2">
    <citation type="journal article" date="2022" name="Elife">
        <title>Obligate sexual reproduction of a homothallic fungus closely related to the Cryptococcus pathogenic species complex.</title>
        <authorList>
            <person name="Passer A.R."/>
            <person name="Clancey S.A."/>
            <person name="Shea T."/>
            <person name="David-Palma M."/>
            <person name="Averette A.F."/>
            <person name="Boekhout T."/>
            <person name="Porcel B.M."/>
            <person name="Nowrousian M."/>
            <person name="Cuomo C.A."/>
            <person name="Sun S."/>
            <person name="Heitman J."/>
            <person name="Coelho M.A."/>
        </authorList>
    </citation>
    <scope>NUCLEOTIDE SEQUENCE</scope>
    <source>
        <strain evidence="6">CBS 7841</strain>
    </source>
</reference>
<keyword evidence="2" id="KW-0274">FAD</keyword>
<dbReference type="GO" id="GO:0004497">
    <property type="term" value="F:monooxygenase activity"/>
    <property type="evidence" value="ECO:0007669"/>
    <property type="project" value="UniProtKB-KW"/>
</dbReference>
<dbReference type="Gene3D" id="3.50.50.60">
    <property type="entry name" value="FAD/NAD(P)-binding domain"/>
    <property type="match status" value="1"/>
</dbReference>
<evidence type="ECO:0000259" key="5">
    <source>
        <dbReference type="Pfam" id="PF01494"/>
    </source>
</evidence>
<sequence>MGIKHDGITVTSHSRKRVYWMVRDIDSNPMVERGDLNETLKRGAGEVEYSTEITALEEATDGVNVRLIKRIGDDEQEDSVKVDLVVGADGMFSSTRNHIYTSDVSHSSKSSSTPGGFKKLSQTIVNLRSVSPQVRRWVPDEHGMNLLYGDSFSASIMPLPDSVYIALTIPSNWLESSAPGETKDVNLEKTVHRDFINDLKVDPGWGKRETYELWSADTTVGGRKRIVLIGDAAHGMVPFCGAGASAGIKDGVELARTILENYGRGKHKVPSLNSYSHQKLLISPLRISGAKYEKETIH</sequence>
<evidence type="ECO:0000256" key="4">
    <source>
        <dbReference type="ARBA" id="ARBA00023033"/>
    </source>
</evidence>
<name>A0AAJ8JZF6_9TREE</name>
<dbReference type="AlphaFoldDB" id="A0AAJ8JZF6"/>
<keyword evidence="3" id="KW-0560">Oxidoreductase</keyword>
<organism evidence="6 7">
    <name type="scientific">Cryptococcus depauperatus CBS 7841</name>
    <dbReference type="NCBI Taxonomy" id="1295531"/>
    <lineage>
        <taxon>Eukaryota</taxon>
        <taxon>Fungi</taxon>
        <taxon>Dikarya</taxon>
        <taxon>Basidiomycota</taxon>
        <taxon>Agaricomycotina</taxon>
        <taxon>Tremellomycetes</taxon>
        <taxon>Tremellales</taxon>
        <taxon>Cryptococcaceae</taxon>
        <taxon>Cryptococcus</taxon>
    </lineage>
</organism>
<dbReference type="EMBL" id="CP143791">
    <property type="protein sequence ID" value="WVN91134.1"/>
    <property type="molecule type" value="Genomic_DNA"/>
</dbReference>
<reference evidence="6" key="3">
    <citation type="submission" date="2024-01" db="EMBL/GenBank/DDBJ databases">
        <authorList>
            <person name="Coelho M.A."/>
            <person name="David-Palma M."/>
            <person name="Shea T."/>
            <person name="Sun S."/>
            <person name="Cuomo C.A."/>
            <person name="Heitman J."/>
        </authorList>
    </citation>
    <scope>NUCLEOTIDE SEQUENCE</scope>
    <source>
        <strain evidence="6">CBS 7841</strain>
    </source>
</reference>
<dbReference type="InterPro" id="IPR036188">
    <property type="entry name" value="FAD/NAD-bd_sf"/>
</dbReference>
<dbReference type="KEGG" id="cdep:91090594"/>
<keyword evidence="1" id="KW-0285">Flavoprotein</keyword>
<dbReference type="Proteomes" id="UP000094043">
    <property type="component" value="Chromosome 8"/>
</dbReference>
<evidence type="ECO:0000256" key="3">
    <source>
        <dbReference type="ARBA" id="ARBA00023002"/>
    </source>
</evidence>
<gene>
    <name evidence="6" type="ORF">L203_106386</name>
</gene>
<dbReference type="GO" id="GO:0071949">
    <property type="term" value="F:FAD binding"/>
    <property type="evidence" value="ECO:0007669"/>
    <property type="project" value="InterPro"/>
</dbReference>
<dbReference type="PANTHER" id="PTHR46972">
    <property type="entry name" value="MONOOXYGENASE ASQM-RELATED"/>
    <property type="match status" value="1"/>
</dbReference>
<proteinExistence type="predicted"/>
<dbReference type="Pfam" id="PF01494">
    <property type="entry name" value="FAD_binding_3"/>
    <property type="match status" value="1"/>
</dbReference>
<evidence type="ECO:0000313" key="7">
    <source>
        <dbReference type="Proteomes" id="UP000094043"/>
    </source>
</evidence>
<protein>
    <recommendedName>
        <fullName evidence="5">FAD-binding domain-containing protein</fullName>
    </recommendedName>
</protein>
<evidence type="ECO:0000313" key="6">
    <source>
        <dbReference type="EMBL" id="WVN91134.1"/>
    </source>
</evidence>
<dbReference type="PRINTS" id="PR00420">
    <property type="entry name" value="RNGMNOXGNASE"/>
</dbReference>
<dbReference type="PANTHER" id="PTHR46972:SF1">
    <property type="entry name" value="FAD DEPENDENT OXIDOREDUCTASE DOMAIN-CONTAINING PROTEIN"/>
    <property type="match status" value="1"/>
</dbReference>
<dbReference type="InterPro" id="IPR002938">
    <property type="entry name" value="FAD-bd"/>
</dbReference>
<keyword evidence="4" id="KW-0503">Monooxygenase</keyword>
<reference evidence="6" key="1">
    <citation type="submission" date="2016-06" db="EMBL/GenBank/DDBJ databases">
        <authorList>
            <person name="Cuomo C."/>
            <person name="Litvintseva A."/>
            <person name="Heitman J."/>
            <person name="Chen Y."/>
            <person name="Sun S."/>
            <person name="Springer D."/>
            <person name="Dromer F."/>
            <person name="Young S."/>
            <person name="Zeng Q."/>
            <person name="Chapman S."/>
            <person name="Gujja S."/>
            <person name="Saif S."/>
            <person name="Birren B."/>
        </authorList>
    </citation>
    <scope>NUCLEOTIDE SEQUENCE</scope>
    <source>
        <strain evidence="6">CBS 7841</strain>
    </source>
</reference>
<feature type="domain" description="FAD-binding" evidence="5">
    <location>
        <begin position="37"/>
        <end position="280"/>
    </location>
</feature>
<accession>A0AAJ8JZF6</accession>
<keyword evidence="7" id="KW-1185">Reference proteome</keyword>
<evidence type="ECO:0000256" key="1">
    <source>
        <dbReference type="ARBA" id="ARBA00022630"/>
    </source>
</evidence>
<evidence type="ECO:0000256" key="2">
    <source>
        <dbReference type="ARBA" id="ARBA00022827"/>
    </source>
</evidence>
<dbReference type="SUPFAM" id="SSF51905">
    <property type="entry name" value="FAD/NAD(P)-binding domain"/>
    <property type="match status" value="1"/>
</dbReference>